<name>A0A371CXT8_9APHY</name>
<dbReference type="EMBL" id="KZ857441">
    <property type="protein sequence ID" value="RDX45095.1"/>
    <property type="molecule type" value="Genomic_DNA"/>
</dbReference>
<evidence type="ECO:0000313" key="1">
    <source>
        <dbReference type="EMBL" id="RDX45095.1"/>
    </source>
</evidence>
<dbReference type="AlphaFoldDB" id="A0A371CXT8"/>
<protein>
    <submittedName>
        <fullName evidence="1">Uncharacterized protein</fullName>
    </submittedName>
</protein>
<gene>
    <name evidence="1" type="ORF">OH76DRAFT_1408368</name>
</gene>
<reference evidence="1 2" key="1">
    <citation type="journal article" date="2018" name="Biotechnol. Biofuels">
        <title>Integrative visual omics of the white-rot fungus Polyporus brumalis exposes the biotechnological potential of its oxidative enzymes for delignifying raw plant biomass.</title>
        <authorList>
            <person name="Miyauchi S."/>
            <person name="Rancon A."/>
            <person name="Drula E."/>
            <person name="Hage H."/>
            <person name="Chaduli D."/>
            <person name="Favel A."/>
            <person name="Grisel S."/>
            <person name="Henrissat B."/>
            <person name="Herpoel-Gimbert I."/>
            <person name="Ruiz-Duenas F.J."/>
            <person name="Chevret D."/>
            <person name="Hainaut M."/>
            <person name="Lin J."/>
            <person name="Wang M."/>
            <person name="Pangilinan J."/>
            <person name="Lipzen A."/>
            <person name="Lesage-Meessen L."/>
            <person name="Navarro D."/>
            <person name="Riley R."/>
            <person name="Grigoriev I.V."/>
            <person name="Zhou S."/>
            <person name="Raouche S."/>
            <person name="Rosso M.N."/>
        </authorList>
    </citation>
    <scope>NUCLEOTIDE SEQUENCE [LARGE SCALE GENOMIC DNA]</scope>
    <source>
        <strain evidence="1 2">BRFM 1820</strain>
    </source>
</reference>
<dbReference type="Proteomes" id="UP000256964">
    <property type="component" value="Unassembled WGS sequence"/>
</dbReference>
<sequence>MCGGPHVRIVPLEVPTGMLPLTCRSTPTEESYATETTHHRQECHMGSTSWMWSFFMKTFTTSEDGTFEWKETPYDAYPQYTMSSTGPCVGFQGRALWNCVVKSISSSVETLRMREILKRLREFASSGTFVIHSSSRYLAMSAFVILQPYRNLPRS</sequence>
<proteinExistence type="predicted"/>
<organism evidence="1 2">
    <name type="scientific">Lentinus brumalis</name>
    <dbReference type="NCBI Taxonomy" id="2498619"/>
    <lineage>
        <taxon>Eukaryota</taxon>
        <taxon>Fungi</taxon>
        <taxon>Dikarya</taxon>
        <taxon>Basidiomycota</taxon>
        <taxon>Agaricomycotina</taxon>
        <taxon>Agaricomycetes</taxon>
        <taxon>Polyporales</taxon>
        <taxon>Polyporaceae</taxon>
        <taxon>Lentinus</taxon>
    </lineage>
</organism>
<keyword evidence="2" id="KW-1185">Reference proteome</keyword>
<accession>A0A371CXT8</accession>
<evidence type="ECO:0000313" key="2">
    <source>
        <dbReference type="Proteomes" id="UP000256964"/>
    </source>
</evidence>